<protein>
    <recommendedName>
        <fullName evidence="3">DUF2939 family protein</fullName>
    </recommendedName>
</protein>
<proteinExistence type="predicted"/>
<comment type="caution">
    <text evidence="1">The sequence shown here is derived from an EMBL/GenBank/DDBJ whole genome shotgun (WGS) entry which is preliminary data.</text>
</comment>
<keyword evidence="2" id="KW-1185">Reference proteome</keyword>
<evidence type="ECO:0000313" key="2">
    <source>
        <dbReference type="Proteomes" id="UP001138961"/>
    </source>
</evidence>
<gene>
    <name evidence="1" type="ORF">LGQ03_13290</name>
</gene>
<dbReference type="RefSeq" id="WP_226748793.1">
    <property type="nucleotide sequence ID" value="NZ_JAJATZ010000006.1"/>
</dbReference>
<accession>A0ABS8BXB8</accession>
<reference evidence="1" key="1">
    <citation type="submission" date="2021-10" db="EMBL/GenBank/DDBJ databases">
        <title>Loktanella gaetbuli sp. nov., isolated from a tidal flat.</title>
        <authorList>
            <person name="Park S."/>
            <person name="Yoon J.-H."/>
        </authorList>
    </citation>
    <scope>NUCLEOTIDE SEQUENCE</scope>
    <source>
        <strain evidence="1">TSTF-M6</strain>
    </source>
</reference>
<organism evidence="1 2">
    <name type="scientific">Loktanella gaetbuli</name>
    <dbReference type="NCBI Taxonomy" id="2881335"/>
    <lineage>
        <taxon>Bacteria</taxon>
        <taxon>Pseudomonadati</taxon>
        <taxon>Pseudomonadota</taxon>
        <taxon>Alphaproteobacteria</taxon>
        <taxon>Rhodobacterales</taxon>
        <taxon>Roseobacteraceae</taxon>
        <taxon>Loktanella</taxon>
    </lineage>
</organism>
<name>A0ABS8BXB8_9RHOB</name>
<evidence type="ECO:0008006" key="3">
    <source>
        <dbReference type="Google" id="ProtNLM"/>
    </source>
</evidence>
<dbReference type="Proteomes" id="UP001138961">
    <property type="component" value="Unassembled WGS sequence"/>
</dbReference>
<dbReference type="EMBL" id="JAJATZ010000006">
    <property type="protein sequence ID" value="MCB5200219.1"/>
    <property type="molecule type" value="Genomic_DNA"/>
</dbReference>
<sequence length="188" mass="20148">MSKTLKIVVSGCIAMVALLAVVFVARPDGTSGQAYAAPGTGAVSADEFRQISFQIVPEILAVVYRAFAETDESQIYDSLSEVSARDALETLYLERVGAMAGGGLEAADQELHAMELEGLTSRQDGEAFDMNVTWRVVGTVGHATHLHVRGNTYSANLMIEPVDGAWRMTSFELTDVDRTDAGEMVAAE</sequence>
<evidence type="ECO:0000313" key="1">
    <source>
        <dbReference type="EMBL" id="MCB5200219.1"/>
    </source>
</evidence>